<gene>
    <name evidence="2" type="ORF">TR51_17210</name>
</gene>
<dbReference type="OrthoDB" id="4332246at2"/>
<dbReference type="PATRIC" id="fig|2064.6.peg.3691"/>
<evidence type="ECO:0000256" key="1">
    <source>
        <dbReference type="SAM" id="SignalP"/>
    </source>
</evidence>
<dbReference type="AlphaFoldDB" id="A0A0D0Q3P8"/>
<dbReference type="RefSeq" id="WP_043911871.1">
    <property type="nucleotide sequence ID" value="NZ_JXZB01000002.1"/>
</dbReference>
<evidence type="ECO:0000313" key="2">
    <source>
        <dbReference type="EMBL" id="KIQ65573.1"/>
    </source>
</evidence>
<comment type="caution">
    <text evidence="2">The sequence shown here is derived from an EMBL/GenBank/DDBJ whole genome shotgun (WGS) entry which is preliminary data.</text>
</comment>
<evidence type="ECO:0000313" key="3">
    <source>
        <dbReference type="Proteomes" id="UP000032066"/>
    </source>
</evidence>
<dbReference type="Proteomes" id="UP000032066">
    <property type="component" value="Unassembled WGS sequence"/>
</dbReference>
<keyword evidence="1" id="KW-0732">Signal</keyword>
<keyword evidence="3" id="KW-1185">Reference proteome</keyword>
<protein>
    <recommendedName>
        <fullName evidence="4">Secreted protein</fullName>
    </recommendedName>
</protein>
<reference evidence="2 3" key="1">
    <citation type="submission" date="2015-02" db="EMBL/GenBank/DDBJ databases">
        <title>Draft genome sequence of Kitasatospora griseola MF730-N6, a bafilomycin, terpentecin and satosporin producer.</title>
        <authorList>
            <person name="Arens J.C."/>
            <person name="Haltli B."/>
            <person name="Kerr R.G."/>
        </authorList>
    </citation>
    <scope>NUCLEOTIDE SEQUENCE [LARGE SCALE GENOMIC DNA]</scope>
    <source>
        <strain evidence="2 3">MF730-N6</strain>
    </source>
</reference>
<organism evidence="2 3">
    <name type="scientific">Kitasatospora griseola</name>
    <name type="common">Streptomyces griseolosporeus</name>
    <dbReference type="NCBI Taxonomy" id="2064"/>
    <lineage>
        <taxon>Bacteria</taxon>
        <taxon>Bacillati</taxon>
        <taxon>Actinomycetota</taxon>
        <taxon>Actinomycetes</taxon>
        <taxon>Kitasatosporales</taxon>
        <taxon>Streptomycetaceae</taxon>
        <taxon>Kitasatospora</taxon>
    </lineage>
</organism>
<dbReference type="EMBL" id="JXZB01000002">
    <property type="protein sequence ID" value="KIQ65573.1"/>
    <property type="molecule type" value="Genomic_DNA"/>
</dbReference>
<feature type="chain" id="PRO_5039559543" description="Secreted protein" evidence="1">
    <location>
        <begin position="23"/>
        <end position="71"/>
    </location>
</feature>
<dbReference type="STRING" id="2064.TR51_17210"/>
<proteinExistence type="predicted"/>
<feature type="signal peptide" evidence="1">
    <location>
        <begin position="1"/>
        <end position="22"/>
    </location>
</feature>
<evidence type="ECO:0008006" key="4">
    <source>
        <dbReference type="Google" id="ProtNLM"/>
    </source>
</evidence>
<accession>A0A0D0Q3P8</accession>
<name>A0A0D0Q3P8_KITGR</name>
<sequence>MRTALTALAAVLLAAAPFTAVSATADAPTAAPAAPTTPNQGYSVPVGTITDLGALPMLGGLGNDFAHLLGQ</sequence>